<dbReference type="Pfam" id="PF00589">
    <property type="entry name" value="Phage_integrase"/>
    <property type="match status" value="1"/>
</dbReference>
<dbReference type="GO" id="GO:0015074">
    <property type="term" value="P:DNA integration"/>
    <property type="evidence" value="ECO:0007669"/>
    <property type="project" value="InterPro"/>
</dbReference>
<evidence type="ECO:0000256" key="2">
    <source>
        <dbReference type="SAM" id="MobiDB-lite"/>
    </source>
</evidence>
<dbReference type="PROSITE" id="PS51898">
    <property type="entry name" value="TYR_RECOMBINASE"/>
    <property type="match status" value="1"/>
</dbReference>
<dbReference type="EMBL" id="CP096659">
    <property type="protein sequence ID" value="UPV73955.1"/>
    <property type="molecule type" value="Genomic_DNA"/>
</dbReference>
<feature type="compositionally biased region" description="Basic and acidic residues" evidence="2">
    <location>
        <begin position="351"/>
        <end position="383"/>
    </location>
</feature>
<feature type="region of interest" description="Disordered" evidence="2">
    <location>
        <begin position="351"/>
        <end position="437"/>
    </location>
</feature>
<gene>
    <name evidence="4" type="ORF">M0R89_15620</name>
</gene>
<accession>A0A8U0HS98</accession>
<dbReference type="KEGG" id="halx:M0R89_15620"/>
<keyword evidence="1" id="KW-0233">DNA recombination</keyword>
<dbReference type="InterPro" id="IPR013762">
    <property type="entry name" value="Integrase-like_cat_sf"/>
</dbReference>
<evidence type="ECO:0000259" key="3">
    <source>
        <dbReference type="PROSITE" id="PS51898"/>
    </source>
</evidence>
<proteinExistence type="predicted"/>
<reference evidence="4 5" key="1">
    <citation type="submission" date="2022-04" db="EMBL/GenBank/DDBJ databases">
        <title>Diverse halophilic archaea isolated from saline environments.</title>
        <authorList>
            <person name="Cui H.-L."/>
        </authorList>
    </citation>
    <scope>NUCLEOTIDE SEQUENCE [LARGE SCALE GENOMIC DNA]</scope>
    <source>
        <strain evidence="4 5">XZYJT49</strain>
    </source>
</reference>
<feature type="compositionally biased region" description="Basic and acidic residues" evidence="2">
    <location>
        <begin position="398"/>
        <end position="411"/>
    </location>
</feature>
<feature type="domain" description="Tyr recombinase" evidence="3">
    <location>
        <begin position="191"/>
        <end position="372"/>
    </location>
</feature>
<dbReference type="InterPro" id="IPR011010">
    <property type="entry name" value="DNA_brk_join_enz"/>
</dbReference>
<dbReference type="InterPro" id="IPR002104">
    <property type="entry name" value="Integrase_catalytic"/>
</dbReference>
<dbReference type="Gene3D" id="1.10.443.10">
    <property type="entry name" value="Intergrase catalytic core"/>
    <property type="match status" value="1"/>
</dbReference>
<sequence>MPDHQPKSITDALAESLGDDASRVQSDLDEFYNWMLTKGKNPNRRQPLSSSLSENYHARVDQVFRFVIDRFDPSDKTELTHDQADLIVKWLDRDEIRTQSGDPYSETSKRKFADALQKYFAWKHDQYGAEKWRPRINFTDGEHEHADKLNFEERWQVLQAAKEYGSLPSYYETSEEERDKIDSLVAQRLGKPKAEVTRKDWERADTSNKVASLIAVALETGIIPVEVERARTDWYDAKRNILKITKEDAGKDRPTTELPLTDETGELMGKWLQERRHYEKYDGTNRLWLNRDGNPYSSKNLCYLLRRLCDEAGIDHEHRNIVWYSLRHNLGQSIEETEGVSQARDQLRHEHIETTKKTYGESTIESRRHTLEKVNETARRAVEDPEFNPYADETQQPTREDTPQEPARKTQNETSAPAAETPPTHIDAVIDDTQEDRADLAQKILSEEI</sequence>
<dbReference type="RefSeq" id="WP_248650005.1">
    <property type="nucleotide sequence ID" value="NZ_CP096659.1"/>
</dbReference>
<evidence type="ECO:0000313" key="4">
    <source>
        <dbReference type="EMBL" id="UPV73955.1"/>
    </source>
</evidence>
<name>A0A8U0HS98_9EURY</name>
<dbReference type="GeneID" id="72186657"/>
<dbReference type="CDD" id="cd00397">
    <property type="entry name" value="DNA_BRE_C"/>
    <property type="match status" value="1"/>
</dbReference>
<dbReference type="AlphaFoldDB" id="A0A8U0HS98"/>
<organism evidence="4 5">
    <name type="scientific">Halorussus limi</name>
    <dbReference type="NCBI Taxonomy" id="2938695"/>
    <lineage>
        <taxon>Archaea</taxon>
        <taxon>Methanobacteriati</taxon>
        <taxon>Methanobacteriota</taxon>
        <taxon>Stenosarchaea group</taxon>
        <taxon>Halobacteria</taxon>
        <taxon>Halobacteriales</taxon>
        <taxon>Haladaptataceae</taxon>
        <taxon>Halorussus</taxon>
    </lineage>
</organism>
<dbReference type="SUPFAM" id="SSF56349">
    <property type="entry name" value="DNA breaking-rejoining enzymes"/>
    <property type="match status" value="1"/>
</dbReference>
<keyword evidence="5" id="KW-1185">Reference proteome</keyword>
<protein>
    <submittedName>
        <fullName evidence="4">Site-specific integrase</fullName>
    </submittedName>
</protein>
<dbReference type="GO" id="GO:0006310">
    <property type="term" value="P:DNA recombination"/>
    <property type="evidence" value="ECO:0007669"/>
    <property type="project" value="UniProtKB-KW"/>
</dbReference>
<evidence type="ECO:0000313" key="5">
    <source>
        <dbReference type="Proteomes" id="UP000830729"/>
    </source>
</evidence>
<dbReference type="GO" id="GO:0003677">
    <property type="term" value="F:DNA binding"/>
    <property type="evidence" value="ECO:0007669"/>
    <property type="project" value="InterPro"/>
</dbReference>
<dbReference type="Proteomes" id="UP000830729">
    <property type="component" value="Chromosome"/>
</dbReference>
<evidence type="ECO:0000256" key="1">
    <source>
        <dbReference type="ARBA" id="ARBA00023172"/>
    </source>
</evidence>